<keyword evidence="1" id="KW-0012">Acyltransferase</keyword>
<keyword evidence="2" id="KW-0812">Transmembrane</keyword>
<feature type="transmembrane region" description="Helical" evidence="2">
    <location>
        <begin position="12"/>
        <end position="35"/>
    </location>
</feature>
<keyword evidence="2" id="KW-0472">Membrane</keyword>
<gene>
    <name evidence="3" type="ORF">D917_10796</name>
</gene>
<dbReference type="AlphaFoldDB" id="A0A1Y3EA75"/>
<name>A0A1Y3EA75_9BILA</name>
<proteinExistence type="predicted"/>
<organism evidence="3 4">
    <name type="scientific">Trichinella nativa</name>
    <dbReference type="NCBI Taxonomy" id="6335"/>
    <lineage>
        <taxon>Eukaryota</taxon>
        <taxon>Metazoa</taxon>
        <taxon>Ecdysozoa</taxon>
        <taxon>Nematoda</taxon>
        <taxon>Enoplea</taxon>
        <taxon>Dorylaimia</taxon>
        <taxon>Trichinellida</taxon>
        <taxon>Trichinellidae</taxon>
        <taxon>Trichinella</taxon>
    </lineage>
</organism>
<protein>
    <submittedName>
        <fullName evidence="3">Uncharacterized protein</fullName>
    </submittedName>
</protein>
<reference evidence="3 4" key="1">
    <citation type="submission" date="2015-04" db="EMBL/GenBank/DDBJ databases">
        <title>Draft genome of the roundworm Trichinella nativa.</title>
        <authorList>
            <person name="Mitreva M."/>
        </authorList>
    </citation>
    <scope>NUCLEOTIDE SEQUENCE [LARGE SCALE GENOMIC DNA]</scope>
    <source>
        <strain evidence="3 4">ISS45</strain>
    </source>
</reference>
<evidence type="ECO:0000256" key="2">
    <source>
        <dbReference type="SAM" id="Phobius"/>
    </source>
</evidence>
<dbReference type="Gene3D" id="1.10.275.20">
    <property type="entry name" value="Choline/Carnitine o-acyltransferase"/>
    <property type="match status" value="1"/>
</dbReference>
<sequence>ISFTSLLFCSVVYSSLCWLAIVQIARLTIKLMFMYRGWMYERLRNTRMATKFYLLIVKLILKHEPMLKSFQGALPRLPLPALRDTLRRHLDTLKPLLNDESRQRME</sequence>
<evidence type="ECO:0000256" key="1">
    <source>
        <dbReference type="ARBA" id="ARBA00023315"/>
    </source>
</evidence>
<keyword evidence="2" id="KW-1133">Transmembrane helix</keyword>
<dbReference type="InterPro" id="IPR042572">
    <property type="entry name" value="Carn_acyl_trans_N"/>
</dbReference>
<evidence type="ECO:0000313" key="4">
    <source>
        <dbReference type="Proteomes" id="UP000243006"/>
    </source>
</evidence>
<dbReference type="SUPFAM" id="SSF52777">
    <property type="entry name" value="CoA-dependent acyltransferases"/>
    <property type="match status" value="1"/>
</dbReference>
<accession>A0A1Y3EA75</accession>
<comment type="caution">
    <text evidence="3">The sequence shown here is derived from an EMBL/GenBank/DDBJ whole genome shotgun (WGS) entry which is preliminary data.</text>
</comment>
<dbReference type="EMBL" id="LVZM01020931">
    <property type="protein sequence ID" value="OUC41600.1"/>
    <property type="molecule type" value="Genomic_DNA"/>
</dbReference>
<dbReference type="GO" id="GO:0016746">
    <property type="term" value="F:acyltransferase activity"/>
    <property type="evidence" value="ECO:0007669"/>
    <property type="project" value="UniProtKB-KW"/>
</dbReference>
<keyword evidence="1" id="KW-0808">Transferase</keyword>
<dbReference type="Proteomes" id="UP000243006">
    <property type="component" value="Unassembled WGS sequence"/>
</dbReference>
<evidence type="ECO:0000313" key="3">
    <source>
        <dbReference type="EMBL" id="OUC41600.1"/>
    </source>
</evidence>
<feature type="non-terminal residue" evidence="3">
    <location>
        <position position="106"/>
    </location>
</feature>
<feature type="non-terminal residue" evidence="3">
    <location>
        <position position="1"/>
    </location>
</feature>